<evidence type="ECO:0000313" key="2">
    <source>
        <dbReference type="Proteomes" id="UP000095413"/>
    </source>
</evidence>
<accession>A0A174QN58</accession>
<organism evidence="1 2">
    <name type="scientific">Blautia obeum</name>
    <dbReference type="NCBI Taxonomy" id="40520"/>
    <lineage>
        <taxon>Bacteria</taxon>
        <taxon>Bacillati</taxon>
        <taxon>Bacillota</taxon>
        <taxon>Clostridia</taxon>
        <taxon>Lachnospirales</taxon>
        <taxon>Lachnospiraceae</taxon>
        <taxon>Blautia</taxon>
    </lineage>
</organism>
<reference evidence="1 2" key="1">
    <citation type="submission" date="2015-09" db="EMBL/GenBank/DDBJ databases">
        <authorList>
            <consortium name="Pathogen Informatics"/>
        </authorList>
    </citation>
    <scope>NUCLEOTIDE SEQUENCE [LARGE SCALE GENOMIC DNA]</scope>
    <source>
        <strain evidence="1 2">2789STDY5834921</strain>
    </source>
</reference>
<dbReference type="EMBL" id="CZBA01000014">
    <property type="protein sequence ID" value="CUP74683.1"/>
    <property type="molecule type" value="Genomic_DNA"/>
</dbReference>
<proteinExistence type="predicted"/>
<sequence>MCINDVRGRGWLFEYNGKLYRSPKALAEEYGLPWNSLAHYIQRCKTVEEAVDRCKEAQEKKIMLWGKRYQSRYEVATAFGIRETSISARIHTRNRTLEEIVLELLQKEPICFEGKTYNTLVELCAEYQVQPCNVFERLKYGKTLEEAIYLPIRNNGKRYEIEYEGKVYQNAAFLCREYNISKLLVYGQQRYKSEYSFIECFHLVKQLRDECGWPKTEVFAFIPRCKIQGKFYKRISDFASAVGMTRGQIDTYKSRHHHKNMIEALQEMKKDRIPAYKTECGLLPYSEARKKKYTSKQLEQLAYVPSALPRYPVLQSFDFTQDSMDILLRYEELFQKQSQCKREWREQR</sequence>
<gene>
    <name evidence="1" type="ORF">ERS852533_02406</name>
</gene>
<protein>
    <submittedName>
        <fullName evidence="1">Uncharacterized protein</fullName>
    </submittedName>
</protein>
<dbReference type="AlphaFoldDB" id="A0A174QN58"/>
<evidence type="ECO:0000313" key="1">
    <source>
        <dbReference type="EMBL" id="CUP74683.1"/>
    </source>
</evidence>
<dbReference type="Proteomes" id="UP000095413">
    <property type="component" value="Unassembled WGS sequence"/>
</dbReference>
<name>A0A174QN58_9FIRM</name>